<dbReference type="InterPro" id="IPR014757">
    <property type="entry name" value="Tscrpt_reg_IclR_C"/>
</dbReference>
<dbReference type="GO" id="GO:0045892">
    <property type="term" value="P:negative regulation of DNA-templated transcription"/>
    <property type="evidence" value="ECO:0007669"/>
    <property type="project" value="UniProtKB-ARBA"/>
</dbReference>
<feature type="domain" description="HTH iclR-type" evidence="6">
    <location>
        <begin position="7"/>
        <end position="69"/>
    </location>
</feature>
<dbReference type="PROSITE" id="PS51077">
    <property type="entry name" value="HTH_ICLR"/>
    <property type="match status" value="1"/>
</dbReference>
<comment type="caution">
    <text evidence="8">The sequence shown here is derived from an EMBL/GenBank/DDBJ whole genome shotgun (WGS) entry which is preliminary data.</text>
</comment>
<accession>A0A927BTP0</accession>
<keyword evidence="1" id="KW-0805">Transcription regulation</keyword>
<gene>
    <name evidence="8" type="ORF">IDH44_15455</name>
</gene>
<organism evidence="8 9">
    <name type="scientific">Paenibacillus sabuli</name>
    <dbReference type="NCBI Taxonomy" id="2772509"/>
    <lineage>
        <taxon>Bacteria</taxon>
        <taxon>Bacillati</taxon>
        <taxon>Bacillota</taxon>
        <taxon>Bacilli</taxon>
        <taxon>Bacillales</taxon>
        <taxon>Paenibacillaceae</taxon>
        <taxon>Paenibacillus</taxon>
    </lineage>
</organism>
<dbReference type="PANTHER" id="PTHR30136:SF35">
    <property type="entry name" value="HTH-TYPE TRANSCRIPTIONAL REGULATOR RV1719"/>
    <property type="match status" value="1"/>
</dbReference>
<name>A0A927BTP0_9BACL</name>
<dbReference type="PROSITE" id="PS51078">
    <property type="entry name" value="ICLR_ED"/>
    <property type="match status" value="1"/>
</dbReference>
<dbReference type="EMBL" id="JACXIZ010000026">
    <property type="protein sequence ID" value="MBD2846596.1"/>
    <property type="molecule type" value="Genomic_DNA"/>
</dbReference>
<dbReference type="InterPro" id="IPR029016">
    <property type="entry name" value="GAF-like_dom_sf"/>
</dbReference>
<proteinExistence type="predicted"/>
<dbReference type="GO" id="GO:0003677">
    <property type="term" value="F:DNA binding"/>
    <property type="evidence" value="ECO:0007669"/>
    <property type="project" value="UniProtKB-KW"/>
</dbReference>
<sequence>MTEEPKVKTLKKALDVLEVFSVSAPELGISEIGEKLGLYKSNVHNIVSTFEQCGYIERNPETGKYRLGMKILELAFVINSSLGLHNMIYPPLSELSSEVNEVVYFAVPRAPHVLYLEGVYPANSYSVRSMTGETAEMYCTSLGKAILAYLPPDEAMKAIGLQSMTAHTPNTITDRSALLRELDVIRTRGYSIDNMEHEFGIKCVGVPVFKRDGSLLGGMSISGPSLRMDDSTTEAYALKLRGCSQKISMRV</sequence>
<keyword evidence="2" id="KW-0238">DNA-binding</keyword>
<evidence type="ECO:0000256" key="2">
    <source>
        <dbReference type="ARBA" id="ARBA00023125"/>
    </source>
</evidence>
<dbReference type="Pfam" id="PF01614">
    <property type="entry name" value="IclR_C"/>
    <property type="match status" value="1"/>
</dbReference>
<dbReference type="RefSeq" id="WP_190919150.1">
    <property type="nucleotide sequence ID" value="NZ_JACXIZ010000026.1"/>
</dbReference>
<evidence type="ECO:0000313" key="8">
    <source>
        <dbReference type="EMBL" id="MBD2846596.1"/>
    </source>
</evidence>
<dbReference type="PANTHER" id="PTHR30136">
    <property type="entry name" value="HELIX-TURN-HELIX TRANSCRIPTIONAL REGULATOR, ICLR FAMILY"/>
    <property type="match status" value="1"/>
</dbReference>
<evidence type="ECO:0000256" key="1">
    <source>
        <dbReference type="ARBA" id="ARBA00023015"/>
    </source>
</evidence>
<dbReference type="AlphaFoldDB" id="A0A927BTP0"/>
<dbReference type="SMART" id="SM00346">
    <property type="entry name" value="HTH_ICLR"/>
    <property type="match status" value="1"/>
</dbReference>
<dbReference type="InterPro" id="IPR005471">
    <property type="entry name" value="Tscrpt_reg_IclR_N"/>
</dbReference>
<dbReference type="InterPro" id="IPR050707">
    <property type="entry name" value="HTH_MetabolicPath_Reg"/>
</dbReference>
<dbReference type="Gene3D" id="1.10.10.10">
    <property type="entry name" value="Winged helix-like DNA-binding domain superfamily/Winged helix DNA-binding domain"/>
    <property type="match status" value="1"/>
</dbReference>
<evidence type="ECO:0000256" key="5">
    <source>
        <dbReference type="ARBA" id="ARBA00070406"/>
    </source>
</evidence>
<dbReference type="Proteomes" id="UP000621560">
    <property type="component" value="Unassembled WGS sequence"/>
</dbReference>
<dbReference type="Gene3D" id="3.30.450.40">
    <property type="match status" value="1"/>
</dbReference>
<protein>
    <recommendedName>
        <fullName evidence="5">Glycerol operon regulatory protein</fullName>
    </recommendedName>
</protein>
<dbReference type="InterPro" id="IPR036390">
    <property type="entry name" value="WH_DNA-bd_sf"/>
</dbReference>
<keyword evidence="9" id="KW-1185">Reference proteome</keyword>
<dbReference type="SUPFAM" id="SSF46785">
    <property type="entry name" value="Winged helix' DNA-binding domain"/>
    <property type="match status" value="1"/>
</dbReference>
<dbReference type="GO" id="GO:0003700">
    <property type="term" value="F:DNA-binding transcription factor activity"/>
    <property type="evidence" value="ECO:0007669"/>
    <property type="project" value="TreeGrafter"/>
</dbReference>
<evidence type="ECO:0000259" key="6">
    <source>
        <dbReference type="PROSITE" id="PS51077"/>
    </source>
</evidence>
<feature type="domain" description="IclR-ED" evidence="7">
    <location>
        <begin position="70"/>
        <end position="251"/>
    </location>
</feature>
<evidence type="ECO:0000256" key="3">
    <source>
        <dbReference type="ARBA" id="ARBA00023163"/>
    </source>
</evidence>
<dbReference type="SUPFAM" id="SSF55781">
    <property type="entry name" value="GAF domain-like"/>
    <property type="match status" value="1"/>
</dbReference>
<dbReference type="InterPro" id="IPR036388">
    <property type="entry name" value="WH-like_DNA-bd_sf"/>
</dbReference>
<comment type="function">
    <text evidence="4">May be an activator protein for the gylABX operon.</text>
</comment>
<reference evidence="8" key="1">
    <citation type="submission" date="2020-09" db="EMBL/GenBank/DDBJ databases">
        <title>A novel bacterium of genus Paenibacillus, isolated from South China Sea.</title>
        <authorList>
            <person name="Huang H."/>
            <person name="Mo K."/>
            <person name="Hu Y."/>
        </authorList>
    </citation>
    <scope>NUCLEOTIDE SEQUENCE</scope>
    <source>
        <strain evidence="8">IB182496</strain>
    </source>
</reference>
<evidence type="ECO:0000256" key="4">
    <source>
        <dbReference type="ARBA" id="ARBA00058938"/>
    </source>
</evidence>
<keyword evidence="3" id="KW-0804">Transcription</keyword>
<evidence type="ECO:0000259" key="7">
    <source>
        <dbReference type="PROSITE" id="PS51078"/>
    </source>
</evidence>
<evidence type="ECO:0000313" key="9">
    <source>
        <dbReference type="Proteomes" id="UP000621560"/>
    </source>
</evidence>
<dbReference type="FunFam" id="1.10.10.10:FF:000056">
    <property type="entry name" value="IclR family transcriptional regulator"/>
    <property type="match status" value="1"/>
</dbReference>
<dbReference type="Pfam" id="PF09339">
    <property type="entry name" value="HTH_IclR"/>
    <property type="match status" value="1"/>
</dbReference>